<dbReference type="PANTHER" id="PTHR36681">
    <property type="entry name" value="NUCLEAR GTPASE, GERMINAL CENTER-ASSOCIATED, TANDEM DUPLICATE 3"/>
    <property type="match status" value="1"/>
</dbReference>
<keyword evidence="1" id="KW-0175">Coiled coil</keyword>
<accession>A0A6A6SMK9</accession>
<dbReference type="AlphaFoldDB" id="A0A6A6SMK9"/>
<evidence type="ECO:0000313" key="5">
    <source>
        <dbReference type="Proteomes" id="UP000799324"/>
    </source>
</evidence>
<name>A0A6A6SMK9_9PLEO</name>
<dbReference type="InterPro" id="IPR056024">
    <property type="entry name" value="DUF7605"/>
</dbReference>
<feature type="compositionally biased region" description="Polar residues" evidence="2">
    <location>
        <begin position="885"/>
        <end position="894"/>
    </location>
</feature>
<dbReference type="Pfam" id="PF24564">
    <property type="entry name" value="DUF7605"/>
    <property type="match status" value="1"/>
</dbReference>
<dbReference type="Gene3D" id="3.40.50.300">
    <property type="entry name" value="P-loop containing nucleotide triphosphate hydrolases"/>
    <property type="match status" value="1"/>
</dbReference>
<feature type="domain" description="DUF7605" evidence="3">
    <location>
        <begin position="611"/>
        <end position="768"/>
    </location>
</feature>
<evidence type="ECO:0000256" key="2">
    <source>
        <dbReference type="SAM" id="MobiDB-lite"/>
    </source>
</evidence>
<keyword evidence="5" id="KW-1185">Reference proteome</keyword>
<reference evidence="4" key="1">
    <citation type="journal article" date="2020" name="Stud. Mycol.">
        <title>101 Dothideomycetes genomes: a test case for predicting lifestyles and emergence of pathogens.</title>
        <authorList>
            <person name="Haridas S."/>
            <person name="Albert R."/>
            <person name="Binder M."/>
            <person name="Bloem J."/>
            <person name="Labutti K."/>
            <person name="Salamov A."/>
            <person name="Andreopoulos B."/>
            <person name="Baker S."/>
            <person name="Barry K."/>
            <person name="Bills G."/>
            <person name="Bluhm B."/>
            <person name="Cannon C."/>
            <person name="Castanera R."/>
            <person name="Culley D."/>
            <person name="Daum C."/>
            <person name="Ezra D."/>
            <person name="Gonzalez J."/>
            <person name="Henrissat B."/>
            <person name="Kuo A."/>
            <person name="Liang C."/>
            <person name="Lipzen A."/>
            <person name="Lutzoni F."/>
            <person name="Magnuson J."/>
            <person name="Mondo S."/>
            <person name="Nolan M."/>
            <person name="Ohm R."/>
            <person name="Pangilinan J."/>
            <person name="Park H.-J."/>
            <person name="Ramirez L."/>
            <person name="Alfaro M."/>
            <person name="Sun H."/>
            <person name="Tritt A."/>
            <person name="Yoshinaga Y."/>
            <person name="Zwiers L.-H."/>
            <person name="Turgeon B."/>
            <person name="Goodwin S."/>
            <person name="Spatafora J."/>
            <person name="Crous P."/>
            <person name="Grigoriev I."/>
        </authorList>
    </citation>
    <scope>NUCLEOTIDE SEQUENCE</scope>
    <source>
        <strain evidence="4">CBS 122681</strain>
    </source>
</reference>
<proteinExistence type="predicted"/>
<feature type="compositionally biased region" description="Basic and acidic residues" evidence="2">
    <location>
        <begin position="18"/>
        <end position="29"/>
    </location>
</feature>
<dbReference type="OrthoDB" id="5427350at2759"/>
<dbReference type="PANTHER" id="PTHR36681:SF3">
    <property type="entry name" value="NUCLEAR GTPASE, GERMINAL CENTER-ASSOCIATED, TANDEM DUPLICATE 3"/>
    <property type="match status" value="1"/>
</dbReference>
<dbReference type="InterPro" id="IPR027417">
    <property type="entry name" value="P-loop_NTPase"/>
</dbReference>
<evidence type="ECO:0000259" key="3">
    <source>
        <dbReference type="Pfam" id="PF24564"/>
    </source>
</evidence>
<dbReference type="SUPFAM" id="SSF52540">
    <property type="entry name" value="P-loop containing nucleoside triphosphate hydrolases"/>
    <property type="match status" value="1"/>
</dbReference>
<feature type="coiled-coil region" evidence="1">
    <location>
        <begin position="412"/>
        <end position="465"/>
    </location>
</feature>
<dbReference type="Proteomes" id="UP000799324">
    <property type="component" value="Unassembled WGS sequence"/>
</dbReference>
<protein>
    <recommendedName>
        <fullName evidence="3">DUF7605 domain-containing protein</fullName>
    </recommendedName>
</protein>
<evidence type="ECO:0000313" key="4">
    <source>
        <dbReference type="EMBL" id="KAF2647404.1"/>
    </source>
</evidence>
<dbReference type="EMBL" id="MU004624">
    <property type="protein sequence ID" value="KAF2647404.1"/>
    <property type="molecule type" value="Genomic_DNA"/>
</dbReference>
<feature type="region of interest" description="Disordered" evidence="2">
    <location>
        <begin position="879"/>
        <end position="902"/>
    </location>
</feature>
<feature type="region of interest" description="Disordered" evidence="2">
    <location>
        <begin position="14"/>
        <end position="65"/>
    </location>
</feature>
<gene>
    <name evidence="4" type="ORF">K491DRAFT_723463</name>
</gene>
<evidence type="ECO:0000256" key="1">
    <source>
        <dbReference type="SAM" id="Coils"/>
    </source>
</evidence>
<organism evidence="4 5">
    <name type="scientific">Lophiostoma macrostomum CBS 122681</name>
    <dbReference type="NCBI Taxonomy" id="1314788"/>
    <lineage>
        <taxon>Eukaryota</taxon>
        <taxon>Fungi</taxon>
        <taxon>Dikarya</taxon>
        <taxon>Ascomycota</taxon>
        <taxon>Pezizomycotina</taxon>
        <taxon>Dothideomycetes</taxon>
        <taxon>Pleosporomycetidae</taxon>
        <taxon>Pleosporales</taxon>
        <taxon>Lophiostomataceae</taxon>
        <taxon>Lophiostoma</taxon>
    </lineage>
</organism>
<sequence>MNLTSPFPFHYARSPSIKVERDSRNDVNPRKRRGSQVPLDGSEAVDIPYSGAPTEGEFDHPYHPDDDIPSDQPFYHPSVQKAKISRQMIIDTFRAQLKDGSHDEEGLIYLAGLLAELEKPTPEGTPLQFDGPNAGTVVVTRYVSASPLQRDVFEVKIYFRDSVTYMELFKELLVNYISFGESETSEEEVDEEQQAELSFYADTTLTVFTQLFMAHPEMKDQDSTERFLSNISSAEDKVLLETLEEWTHQILEHLLSDSDDGNVIRKDFRTVDDLHRYITPFTRSVPFEESKDPVLRCFLSHLVESVQISVKDTILDHGLIFTDCAGTADILQTRERATKRALQNTDVTLVTANIKRAAALKEIQKKLRDAHRRGGTVIMVCTKADDVDLKAELGFELTAAEQKELDAVSAKRREYVQQINAATQALATAEIKTDIGRRSQIANQKDTMTLELNQLENEERDIRSLARTRYTREALGKRYQEMTKAARPLLVFGVGNIEYMKHLPANRDYCSPAFHVTSTGYPALRTKFVELACQAKFAELVFQCGSAPEMFLNAVEISCTVSKGKRREDLNKSCRMSRKKTAGSLQDIAEEFGREVVNQVRVKTGKKVEKESKWIDGARVKCKKWKLIKARAHQAVISHHGSWGSKNCPEQNWNEDLLNVLRPDLDSVFNQIRSQDTELLRKKISVSVKEALDKLDEIVKADPSSAVSGAIVAFRNNLKQRKQHIDKRCREFQDEINYLIGQIHRSTTTDGGNHYLVTAMKEIYDSSLKVKPTRKGMKLHNVRCAAFEKGLLKMGGVYMSIYRAIQKDLPSALQVKVKSLTKDLDTILDQTQHDIDQLCHTGDNDTPGTMKMNADLFALLPQGRAILRDITDRLDECDSRRRARSQSSLTSRHSLGSCEPGE</sequence>